<dbReference type="InterPro" id="IPR005893">
    <property type="entry name" value="PotA-like"/>
</dbReference>
<dbReference type="GO" id="GO:0016887">
    <property type="term" value="F:ATP hydrolysis activity"/>
    <property type="evidence" value="ECO:0007669"/>
    <property type="project" value="InterPro"/>
</dbReference>
<dbReference type="FunFam" id="3.40.50.300:FF:000133">
    <property type="entry name" value="Spermidine/putrescine import ATP-binding protein PotA"/>
    <property type="match status" value="1"/>
</dbReference>
<dbReference type="InterPro" id="IPR027417">
    <property type="entry name" value="P-loop_NTPase"/>
</dbReference>
<dbReference type="Gene3D" id="3.40.50.300">
    <property type="entry name" value="P-loop containing nucleotide triphosphate hydrolases"/>
    <property type="match status" value="1"/>
</dbReference>
<dbReference type="SUPFAM" id="SSF50331">
    <property type="entry name" value="MOP-like"/>
    <property type="match status" value="1"/>
</dbReference>
<dbReference type="SMART" id="SM00382">
    <property type="entry name" value="AAA"/>
    <property type="match status" value="1"/>
</dbReference>
<dbReference type="Gene3D" id="2.40.50.100">
    <property type="match status" value="1"/>
</dbReference>
<dbReference type="InterPro" id="IPR050093">
    <property type="entry name" value="ABC_SmlMolc_Importer"/>
</dbReference>
<comment type="function">
    <text evidence="7">Part of the ABC transporter complex PotABCD involved in spermidine/putrescine import. Responsible for energy coupling to the transport system.</text>
</comment>
<evidence type="ECO:0000313" key="10">
    <source>
        <dbReference type="Proteomes" id="UP000318801"/>
    </source>
</evidence>
<dbReference type="Pfam" id="PF08402">
    <property type="entry name" value="TOBE_2"/>
    <property type="match status" value="1"/>
</dbReference>
<reference evidence="9 10" key="1">
    <citation type="submission" date="2019-06" db="EMBL/GenBank/DDBJ databases">
        <authorList>
            <person name="Li M."/>
        </authorList>
    </citation>
    <scope>NUCLEOTIDE SEQUENCE [LARGE SCALE GENOMIC DNA]</scope>
    <source>
        <strain evidence="9 10">BGMRC2036</strain>
    </source>
</reference>
<evidence type="ECO:0000259" key="8">
    <source>
        <dbReference type="PROSITE" id="PS50893"/>
    </source>
</evidence>
<comment type="subunit">
    <text evidence="7">The complex is composed of two ATP-binding proteins (PotA), two transmembrane proteins (PotB and PotC) and a solute-binding protein (PotD).</text>
</comment>
<dbReference type="InterPro" id="IPR008995">
    <property type="entry name" value="Mo/tungstate-bd_C_term_dom"/>
</dbReference>
<keyword evidence="1 7" id="KW-0813">Transport</keyword>
<evidence type="ECO:0000256" key="5">
    <source>
        <dbReference type="ARBA" id="ARBA00022967"/>
    </source>
</evidence>
<evidence type="ECO:0000256" key="7">
    <source>
        <dbReference type="RuleBase" id="RU364083"/>
    </source>
</evidence>
<keyword evidence="5 7" id="KW-1278">Translocase</keyword>
<dbReference type="SUPFAM" id="SSF52540">
    <property type="entry name" value="P-loop containing nucleoside triphosphate hydrolases"/>
    <property type="match status" value="1"/>
</dbReference>
<dbReference type="GO" id="GO:0005524">
    <property type="term" value="F:ATP binding"/>
    <property type="evidence" value="ECO:0007669"/>
    <property type="project" value="UniProtKB-KW"/>
</dbReference>
<protein>
    <recommendedName>
        <fullName evidence="7">Spermidine/putrescine import ATP-binding protein PotA</fullName>
        <ecNumber evidence="7">7.6.2.11</ecNumber>
    </recommendedName>
</protein>
<name>A0A506U4N6_9HYPH</name>
<dbReference type="NCBIfam" id="TIGR01187">
    <property type="entry name" value="potA"/>
    <property type="match status" value="1"/>
</dbReference>
<dbReference type="AlphaFoldDB" id="A0A506U4N6"/>
<feature type="domain" description="ABC transporter" evidence="8">
    <location>
        <begin position="13"/>
        <end position="243"/>
    </location>
</feature>
<dbReference type="RefSeq" id="WP_141150454.1">
    <property type="nucleotide sequence ID" value="NZ_VHLG01000013.1"/>
</dbReference>
<dbReference type="Proteomes" id="UP000318801">
    <property type="component" value="Unassembled WGS sequence"/>
</dbReference>
<organism evidence="9 10">
    <name type="scientific">Martelella alba</name>
    <dbReference type="NCBI Taxonomy" id="2590451"/>
    <lineage>
        <taxon>Bacteria</taxon>
        <taxon>Pseudomonadati</taxon>
        <taxon>Pseudomonadota</taxon>
        <taxon>Alphaproteobacteria</taxon>
        <taxon>Hyphomicrobiales</taxon>
        <taxon>Aurantimonadaceae</taxon>
        <taxon>Martelella</taxon>
    </lineage>
</organism>
<dbReference type="InterPro" id="IPR017871">
    <property type="entry name" value="ABC_transporter-like_CS"/>
</dbReference>
<keyword evidence="2 7" id="KW-1003">Cell membrane</keyword>
<keyword evidence="10" id="KW-1185">Reference proteome</keyword>
<evidence type="ECO:0000256" key="1">
    <source>
        <dbReference type="ARBA" id="ARBA00022448"/>
    </source>
</evidence>
<keyword evidence="4 7" id="KW-0067">ATP-binding</keyword>
<comment type="catalytic activity">
    <reaction evidence="7">
        <text>ATP + H2O + polyamine-[polyamine-binding protein]Side 1 = ADP + phosphate + polyamineSide 2 + [polyamine-binding protein]Side 1.</text>
        <dbReference type="EC" id="7.6.2.11"/>
    </reaction>
</comment>
<evidence type="ECO:0000256" key="3">
    <source>
        <dbReference type="ARBA" id="ARBA00022741"/>
    </source>
</evidence>
<evidence type="ECO:0000313" key="9">
    <source>
        <dbReference type="EMBL" id="TPW28296.1"/>
    </source>
</evidence>
<dbReference type="OrthoDB" id="9802264at2"/>
<accession>A0A506U4N6</accession>
<dbReference type="Pfam" id="PF00005">
    <property type="entry name" value="ABC_tran"/>
    <property type="match status" value="1"/>
</dbReference>
<evidence type="ECO:0000256" key="4">
    <source>
        <dbReference type="ARBA" id="ARBA00022840"/>
    </source>
</evidence>
<dbReference type="PROSITE" id="PS00211">
    <property type="entry name" value="ABC_TRANSPORTER_1"/>
    <property type="match status" value="1"/>
</dbReference>
<dbReference type="GO" id="GO:0043190">
    <property type="term" value="C:ATP-binding cassette (ABC) transporter complex"/>
    <property type="evidence" value="ECO:0007669"/>
    <property type="project" value="InterPro"/>
</dbReference>
<dbReference type="PROSITE" id="PS50893">
    <property type="entry name" value="ABC_TRANSPORTER_2"/>
    <property type="match status" value="1"/>
</dbReference>
<evidence type="ECO:0000256" key="6">
    <source>
        <dbReference type="ARBA" id="ARBA00023136"/>
    </source>
</evidence>
<dbReference type="GO" id="GO:0015847">
    <property type="term" value="P:putrescine transport"/>
    <property type="evidence" value="ECO:0007669"/>
    <property type="project" value="UniProtKB-ARBA"/>
</dbReference>
<dbReference type="InterPro" id="IPR013611">
    <property type="entry name" value="Transp-assoc_OB_typ2"/>
</dbReference>
<dbReference type="InterPro" id="IPR003439">
    <property type="entry name" value="ABC_transporter-like_ATP-bd"/>
</dbReference>
<dbReference type="InterPro" id="IPR003593">
    <property type="entry name" value="AAA+_ATPase"/>
</dbReference>
<keyword evidence="6 7" id="KW-0472">Membrane</keyword>
<dbReference type="EC" id="7.6.2.11" evidence="7"/>
<gene>
    <name evidence="7" type="primary">potA</name>
    <name evidence="9" type="ORF">FJU08_18135</name>
</gene>
<comment type="similarity">
    <text evidence="7">Belongs to the ABC transporter superfamily. Spermidine/putrescine importer (TC 3.A.1.11.1) family.</text>
</comment>
<proteinExistence type="inferred from homology"/>
<keyword evidence="3 7" id="KW-0547">Nucleotide-binding</keyword>
<evidence type="ECO:0000256" key="2">
    <source>
        <dbReference type="ARBA" id="ARBA00022475"/>
    </source>
</evidence>
<dbReference type="EMBL" id="VHLG01000013">
    <property type="protein sequence ID" value="TPW28296.1"/>
    <property type="molecule type" value="Genomic_DNA"/>
</dbReference>
<dbReference type="PANTHER" id="PTHR42781">
    <property type="entry name" value="SPERMIDINE/PUTRESCINE IMPORT ATP-BINDING PROTEIN POTA"/>
    <property type="match status" value="1"/>
</dbReference>
<dbReference type="GO" id="GO:0015417">
    <property type="term" value="F:ABC-type polyamine transporter activity"/>
    <property type="evidence" value="ECO:0007669"/>
    <property type="project" value="UniProtKB-EC"/>
</dbReference>
<sequence length="364" mass="40095">MALTARNTEALPISVSHITKTYGKVHALDDVSLEVRSGEFLTLLGPSGSGKTTLLMVLAGFTRPDSGSLKFGDREVIRLAPHLRDVGMTFQNYALFPHMTVAGNVAYPLKLRKVPKAEIATRVERALETVQLGGYGNRRITQLSGGQRQRVALARSIVFEPRILLMDEPLSALDKKLRDQMQIELRHLHEKLGMTTVYVTHDQREALTMSDRIAVVNHGRIMQLAAPRDLYEQPANRFVADFIGDSTFLSVQRTGKGVAFGDMPLKIAGSVPEAKDLQLMIRPERITLARDNNGESSNRFEAIAREVVYQGDSYLLQSELSDGTLITMRGAVRGANLSVMPSVGDKVMLNLEPDDAVVIDGSED</sequence>
<comment type="caution">
    <text evidence="9">The sequence shown here is derived from an EMBL/GenBank/DDBJ whole genome shotgun (WGS) entry which is preliminary data.</text>
</comment>
<dbReference type="PANTHER" id="PTHR42781:SF4">
    <property type="entry name" value="SPERMIDINE_PUTRESCINE IMPORT ATP-BINDING PROTEIN POTA"/>
    <property type="match status" value="1"/>
</dbReference>